<feature type="compositionally biased region" description="Low complexity" evidence="1">
    <location>
        <begin position="263"/>
        <end position="317"/>
    </location>
</feature>
<feature type="compositionally biased region" description="Pro residues" evidence="1">
    <location>
        <begin position="318"/>
        <end position="327"/>
    </location>
</feature>
<evidence type="ECO:0000313" key="3">
    <source>
        <dbReference type="EMBL" id="CAD9279876.1"/>
    </source>
</evidence>
<reference evidence="3" key="1">
    <citation type="submission" date="2021-01" db="EMBL/GenBank/DDBJ databases">
        <authorList>
            <person name="Corre E."/>
            <person name="Pelletier E."/>
            <person name="Niang G."/>
            <person name="Scheremetjew M."/>
            <person name="Finn R."/>
            <person name="Kale V."/>
            <person name="Holt S."/>
            <person name="Cochrane G."/>
            <person name="Meng A."/>
            <person name="Brown T."/>
            <person name="Cohen L."/>
        </authorList>
    </citation>
    <scope>NUCLEOTIDE SEQUENCE</scope>
    <source>
        <strain evidence="3">CCMP 410</strain>
    </source>
</reference>
<dbReference type="Gene3D" id="3.60.21.70">
    <property type="entry name" value="PhoD-like phosphatase"/>
    <property type="match status" value="1"/>
</dbReference>
<dbReference type="EMBL" id="HBGK01017484">
    <property type="protein sequence ID" value="CAD9279876.1"/>
    <property type="molecule type" value="Transcribed_RNA"/>
</dbReference>
<sequence>MAMGHNPQPISPSRRLRNGITVHYTNYVYGKVDFAILEARKFKSYGKDGTILGAEQEAWLQEWCDDDEKTKVVLAQTPFSNLADQFYFTGGQIQRFDEGHGWKDSNGYPKPGRDAVMSILQNCGQTPVVILSGDIHLSVAVAYDDYGILECSSPAAINDVFWRLNYEEHNVQIEDSIGNNIRILDVWNVPQRIMNRYDSPSATENATDPEKAARGDGFLVFNLNETSVTCAAHGYRTGNKVIWEVSQPTSVPKEDVTPVSEATSTKSPAQSTTPSPAKSTTPSPTKSTTPPPVKSTTPSPVKSTTTSAPTSSPTVLPSKPPLPPLPPELTGSPTEVNPKQPKVPGSIATTGPSTISPTGSEVLIATSTALPTVATSGTPCVQAGRPGALAVMLFALACLGAH</sequence>
<dbReference type="InterPro" id="IPR029052">
    <property type="entry name" value="Metallo-depent_PP-like"/>
</dbReference>
<feature type="domain" description="PhoD-like phosphatase metallophosphatase" evidence="2">
    <location>
        <begin position="23"/>
        <end position="145"/>
    </location>
</feature>
<name>A0A7S1UVJ7_9STRA</name>
<dbReference type="SUPFAM" id="SSF56300">
    <property type="entry name" value="Metallo-dependent phosphatases"/>
    <property type="match status" value="1"/>
</dbReference>
<evidence type="ECO:0000256" key="1">
    <source>
        <dbReference type="SAM" id="MobiDB-lite"/>
    </source>
</evidence>
<feature type="compositionally biased region" description="Low complexity" evidence="1">
    <location>
        <begin position="345"/>
        <end position="359"/>
    </location>
</feature>
<proteinExistence type="predicted"/>
<dbReference type="Pfam" id="PF09423">
    <property type="entry name" value="PhoD"/>
    <property type="match status" value="1"/>
</dbReference>
<dbReference type="AlphaFoldDB" id="A0A7S1UVJ7"/>
<dbReference type="InterPro" id="IPR018946">
    <property type="entry name" value="PhoD-like_MPP"/>
</dbReference>
<evidence type="ECO:0000259" key="2">
    <source>
        <dbReference type="Pfam" id="PF09423"/>
    </source>
</evidence>
<feature type="region of interest" description="Disordered" evidence="1">
    <location>
        <begin position="248"/>
        <end position="359"/>
    </location>
</feature>
<organism evidence="3">
    <name type="scientific">Grammatophora oceanica</name>
    <dbReference type="NCBI Taxonomy" id="210454"/>
    <lineage>
        <taxon>Eukaryota</taxon>
        <taxon>Sar</taxon>
        <taxon>Stramenopiles</taxon>
        <taxon>Ochrophyta</taxon>
        <taxon>Bacillariophyta</taxon>
        <taxon>Fragilariophyceae</taxon>
        <taxon>Fragilariophycidae</taxon>
        <taxon>Rhabdonematales</taxon>
        <taxon>Grammatophoraceae</taxon>
        <taxon>Grammatophora</taxon>
    </lineage>
</organism>
<protein>
    <recommendedName>
        <fullName evidence="2">PhoD-like phosphatase metallophosphatase domain-containing protein</fullName>
    </recommendedName>
</protein>
<gene>
    <name evidence="3" type="ORF">GOCE00092_LOCUS8786</name>
</gene>
<dbReference type="InterPro" id="IPR038607">
    <property type="entry name" value="PhoD-like_sf"/>
</dbReference>
<accession>A0A7S1UVJ7</accession>